<dbReference type="Gene3D" id="2.40.70.10">
    <property type="entry name" value="Acid Proteases"/>
    <property type="match status" value="1"/>
</dbReference>
<evidence type="ECO:0000313" key="10">
    <source>
        <dbReference type="Proteomes" id="UP000008281"/>
    </source>
</evidence>
<dbReference type="Pfam" id="PF18701">
    <property type="entry name" value="DUF5641"/>
    <property type="match status" value="1"/>
</dbReference>
<accession>E3MU87</accession>
<dbReference type="InterPro" id="IPR000477">
    <property type="entry name" value="RT_dom"/>
</dbReference>
<keyword evidence="2" id="KW-0548">Nucleotidyltransferase</keyword>
<dbReference type="Gene3D" id="3.10.10.10">
    <property type="entry name" value="HIV Type 1 Reverse Transcriptase, subunit A, domain 1"/>
    <property type="match status" value="1"/>
</dbReference>
<dbReference type="InterPro" id="IPR043128">
    <property type="entry name" value="Rev_trsase/Diguanyl_cyclase"/>
</dbReference>
<feature type="compositionally biased region" description="Low complexity" evidence="7">
    <location>
        <begin position="650"/>
        <end position="667"/>
    </location>
</feature>
<dbReference type="CDD" id="cd01644">
    <property type="entry name" value="RT_pepA17"/>
    <property type="match status" value="1"/>
</dbReference>
<feature type="compositionally biased region" description="Polar residues" evidence="7">
    <location>
        <begin position="2485"/>
        <end position="2500"/>
    </location>
</feature>
<feature type="compositionally biased region" description="Polar residues" evidence="7">
    <location>
        <begin position="729"/>
        <end position="752"/>
    </location>
</feature>
<dbReference type="PROSITE" id="PS00141">
    <property type="entry name" value="ASP_PROTEASE"/>
    <property type="match status" value="1"/>
</dbReference>
<name>E3MU87_CAERE</name>
<dbReference type="GO" id="GO:0015074">
    <property type="term" value="P:DNA integration"/>
    <property type="evidence" value="ECO:0007669"/>
    <property type="project" value="InterPro"/>
</dbReference>
<dbReference type="Pfam" id="PF05380">
    <property type="entry name" value="Peptidase_A17"/>
    <property type="match status" value="1"/>
</dbReference>
<dbReference type="GO" id="GO:0004519">
    <property type="term" value="F:endonuclease activity"/>
    <property type="evidence" value="ECO:0007669"/>
    <property type="project" value="UniProtKB-KW"/>
</dbReference>
<feature type="region of interest" description="Disordered" evidence="7">
    <location>
        <begin position="211"/>
        <end position="249"/>
    </location>
</feature>
<feature type="compositionally biased region" description="Polar residues" evidence="7">
    <location>
        <begin position="2565"/>
        <end position="2574"/>
    </location>
</feature>
<keyword evidence="3" id="KW-0540">Nuclease</keyword>
<feature type="region of interest" description="Disordered" evidence="7">
    <location>
        <begin position="626"/>
        <end position="700"/>
    </location>
</feature>
<gene>
    <name evidence="9" type="ORF">CRE_21846</name>
</gene>
<feature type="region of interest" description="Disordered" evidence="7">
    <location>
        <begin position="2523"/>
        <end position="2576"/>
    </location>
</feature>
<feature type="domain" description="Integrase catalytic" evidence="8">
    <location>
        <begin position="1903"/>
        <end position="2092"/>
    </location>
</feature>
<sequence>MSRTGPPAWIDPSSQPSEDGTPAPDRPRPLSTNFKKAQRHYRNAITRAATAGTKAARESRLIVEELRVNRDEQGLETIDHLRKEMIVAAAMIETDAHFHDVVNNFQAILSEKERRDLCNGVTAYLNAKARPVDLPPIKESILELQQVLTDHQFQFTEAVSPAETADISDSIARSPLEDEELLERDLLDSSISDADIESVILTPRNEALEVPHREQFHSASSSVRPPANDREAPASDQVDGGERTGIFPAVPSNIRSNVEHRGTHIIGSRLSRTAPVTAFPETMVSCPVCHEDHDILECNSPIRPAYCAKNELCVHCTSARHLTHQCPLQIAQASPISRTPKLEAQENGGRFMSAARPIGASTPLDRADSGFPSPPETEARENNRNISGTVSPPRVRKTTLVEEESDSECREPEKSRKMSSKSKDLSYYDVDTILTKFSADPMQYKRFMTMFEKQVMQNSRLTDDLRLALLEKKLVGEAKCYFINVGDARKAVEASLKALRAAFQDDSTGANEALARFQKLTFHETNYKQATRELLECNTLIMTLEDLGQDVVSPGFVRSLAQKLPRSAFKLVRELYANNAQPSTNDVIELYTDYLKAEAFYDKFCPATASERTKEIPDEAVLAAEGTFSNPTQSSKVSNQAANTRVTAPVKSNSNTANVNSNSAQSSKKNDKKKKSKTASQSSGPTQGNRVNQGYSAGAGMGYFGSQATVQQNNQTHQSHGNAPHTGVPAQNPQGSSSYGIQNGGKQASTPAQKEKKASIPISKGQPGETLEPCYKYGRGYDERFIAHTFPRDSPTGTKCCFICGPGHSILQCALSSYDVRQFFRQSNSCHNCAQRNHRTEECASYSTCAYCQESGQISKLPFAALRTTDGHRVLALVDSGASLSVLSHESAERFGLAILATKTLTISGYSRTTTEESNIYQMSFSTDGDPYSMLIAGAPRLPKTRFISPLLSSEDLGFLRDNKVNTNVISSDQKFNGQFIDMILGNDLLARLLGTSRRLLLPSERFVELTPFAPIVFPPPRSSLPPPESVRTLIEAFISEGFITALTTPPDSKDPVDRLHSEISQLWNLDNLGIEEPGPIEGKKTELQDLIAWFEQNVRFDDEGNLLVSLPWNGKQLRLASNRGVAVKRLEQLVISLKKKNNLLQDYDEIIRKQLDSGIIELVTPEMDDNTDPRYYIPHRVVEKLTSLTTKLRIVLDASSKKGGELSLNDCLEAGPSMLVDLFDILIRSRMPDYLVVADIEKAFHQVRMVPEDRDCTRFLWLKDIAKPPVRSNIAEYRFTRIPFGMTSSPFLLAATINHFLRDMKNPIAERIRENIYVDNVMLTTNNREEIQSLRIDSREAFNQMNMRLREYITNCPGEMEKFPKDEISSETTIKLLGYLWDTVNDTYTIKLAQLLETHPTKRQVASRMAETFDPLGNLAPLFVSFKLLMRDLWVDGIDWKHRIPKSLLPRWDAIRKQFSELSITIPRLLRPRGGYKNVQLLVFSDASKDTYACAVYIMYEYDDREPEIGLLTAKSKIKPSSSKTLTIPRLELLAIEIGTRIAMSVVKAMTSEHPCSVRFFSDAMVALYWVLRNEQKKCWVSNRVKGIHEVCDSLKSLEIPNTFHHCPTDLNPADIATRGMGSEELKNCTLWFHGPGFLKEDPSKWPCRLEGNITCPSDFRELISSEIIATKKNTDTTDSTEQSVGQSEFDALTDALKGMCMVTQRKDQYVSFVPYERSNSLSRVVSYTHSTLNCLLKLFKRHEWKSPIMQEFVKSKSIPDTSLMGLKGRAIARRLVFIEHYKEAASQGQEFPSKLLPVEGSDGIVRTHRRVPSPVLASDAYKRILVHKKHRLARLVVEETHLKNVHLPATYLVTALRTRYWILTDKQLADSVCRSCVPCQKVNNKPFAYPFARRIPRFRTTPSVPFQHVGLDYMGPLSYRLDDGISLGKAYVLVYTCLVTRATHLELIPDGTAETYVQGLKNVFSRRGIPHSVYSDNARTFTLGSKIISDDLKRYVPSTSFTNFLATFDINFHYITPLAPWQGGIYERVVGIVKHQMRKEIGKTTKSFFSLNHVIVRVESMINSRPLTPNPRDINDLPALRPMDFILPTVLIDLPSERDGLKSNEQFDPTRNSSVTERRTLDHLAGLDEVIERLWDIWSSAYLAYLRENAHPEKRTSLLKPRVGQLVLIYTDKSPRHNWPLGVIDSLKYSKDGSVRTATVRCRDKFYERAVNQLIPLEVNPVDDPPASEQVESDQQFLVPPDSPNIATFPVYSQNPNTPTSNNKGIRNKDQKVHRVGEELINAGPKVLKSPDLDACRSGAPKDRNFTTADKSGHTSDKDATALESSRRGVGLKSCCFDPTIDSTDNGSDVVASRSGATRGGVECATPVPDVCRSDTSGKVVNRTAPNLDAGCSGTSTKEFNQFAPNLGIRQSSSTRRGVGLKSCCFDPTIDSSDTGSDMAASCSDAARRRMKCTIPAPDVCRSGTSGKGFNRVVPNLDASCSGASTKESSQFAPNLSSRRAKTHRRRIGLKSYCFDPTIDSSGTSSEVVASRSGTTTEDTKQSDPTLGASRSGASKCKDDQKSSGSEYSQNVKLKRPRTIDDWAKIRLPIHRVRPYQPRKAKAKLARYVLITQAAEPQTPRSVDSCQVPDQASVPLQTKMH</sequence>
<proteinExistence type="predicted"/>
<evidence type="ECO:0000256" key="2">
    <source>
        <dbReference type="ARBA" id="ARBA00022695"/>
    </source>
</evidence>
<keyword evidence="10" id="KW-1185">Reference proteome</keyword>
<evidence type="ECO:0000256" key="3">
    <source>
        <dbReference type="ARBA" id="ARBA00022722"/>
    </source>
</evidence>
<evidence type="ECO:0000256" key="4">
    <source>
        <dbReference type="ARBA" id="ARBA00022759"/>
    </source>
</evidence>
<feature type="compositionally biased region" description="Polar residues" evidence="7">
    <location>
        <begin position="627"/>
        <end position="646"/>
    </location>
</feature>
<evidence type="ECO:0000256" key="7">
    <source>
        <dbReference type="SAM" id="MobiDB-lite"/>
    </source>
</evidence>
<evidence type="ECO:0000313" key="9">
    <source>
        <dbReference type="EMBL" id="EFP09743.1"/>
    </source>
</evidence>
<dbReference type="EMBL" id="DS268479">
    <property type="protein sequence ID" value="EFP09743.1"/>
    <property type="molecule type" value="Genomic_DNA"/>
</dbReference>
<feature type="compositionally biased region" description="Basic and acidic residues" evidence="7">
    <location>
        <begin position="407"/>
        <end position="421"/>
    </location>
</feature>
<keyword evidence="5" id="KW-0378">Hydrolase</keyword>
<reference evidence="9" key="1">
    <citation type="submission" date="2007-07" db="EMBL/GenBank/DDBJ databases">
        <title>PCAP assembly of the Caenorhabditis remanei genome.</title>
        <authorList>
            <consortium name="The Caenorhabditis remanei Sequencing Consortium"/>
            <person name="Wilson R.K."/>
        </authorList>
    </citation>
    <scope>NUCLEOTIDE SEQUENCE [LARGE SCALE GENOMIC DNA]</scope>
    <source>
        <strain evidence="9">PB4641</strain>
    </source>
</reference>
<dbReference type="GO" id="GO:0042575">
    <property type="term" value="C:DNA polymerase complex"/>
    <property type="evidence" value="ECO:0007669"/>
    <property type="project" value="UniProtKB-ARBA"/>
</dbReference>
<feature type="region of interest" description="Disordered" evidence="7">
    <location>
        <begin position="354"/>
        <end position="421"/>
    </location>
</feature>
<feature type="compositionally biased region" description="Polar residues" evidence="7">
    <location>
        <begin position="712"/>
        <end position="721"/>
    </location>
</feature>
<dbReference type="PROSITE" id="PS50994">
    <property type="entry name" value="INTEGRASE"/>
    <property type="match status" value="1"/>
</dbReference>
<evidence type="ECO:0000256" key="6">
    <source>
        <dbReference type="ARBA" id="ARBA00022918"/>
    </source>
</evidence>
<organism evidence="10">
    <name type="scientific">Caenorhabditis remanei</name>
    <name type="common">Caenorhabditis vulgaris</name>
    <dbReference type="NCBI Taxonomy" id="31234"/>
    <lineage>
        <taxon>Eukaryota</taxon>
        <taxon>Metazoa</taxon>
        <taxon>Ecdysozoa</taxon>
        <taxon>Nematoda</taxon>
        <taxon>Chromadorea</taxon>
        <taxon>Rhabditida</taxon>
        <taxon>Rhabditina</taxon>
        <taxon>Rhabditomorpha</taxon>
        <taxon>Rhabditoidea</taxon>
        <taxon>Rhabditidae</taxon>
        <taxon>Peloderinae</taxon>
        <taxon>Caenorhabditis</taxon>
    </lineage>
</organism>
<dbReference type="InterPro" id="IPR036397">
    <property type="entry name" value="RNaseH_sf"/>
</dbReference>
<evidence type="ECO:0000256" key="1">
    <source>
        <dbReference type="ARBA" id="ARBA00022679"/>
    </source>
</evidence>
<dbReference type="GO" id="GO:0004190">
    <property type="term" value="F:aspartic-type endopeptidase activity"/>
    <property type="evidence" value="ECO:0007669"/>
    <property type="project" value="InterPro"/>
</dbReference>
<feature type="compositionally biased region" description="Polar residues" evidence="7">
    <location>
        <begin position="684"/>
        <end position="695"/>
    </location>
</feature>
<dbReference type="OrthoDB" id="5920214at2759"/>
<evidence type="ECO:0000259" key="8">
    <source>
        <dbReference type="PROSITE" id="PS50994"/>
    </source>
</evidence>
<dbReference type="SUPFAM" id="SSF53098">
    <property type="entry name" value="Ribonuclease H-like"/>
    <property type="match status" value="1"/>
</dbReference>
<dbReference type="InterPro" id="IPR012337">
    <property type="entry name" value="RNaseH-like_sf"/>
</dbReference>
<dbReference type="PANTHER" id="PTHR47331:SF1">
    <property type="entry name" value="GAG-LIKE PROTEIN"/>
    <property type="match status" value="1"/>
</dbReference>
<feature type="region of interest" description="Disordered" evidence="7">
    <location>
        <begin position="2294"/>
        <end position="2327"/>
    </location>
</feature>
<dbReference type="InParanoid" id="E3MU87"/>
<dbReference type="InterPro" id="IPR040676">
    <property type="entry name" value="DUF5641"/>
</dbReference>
<dbReference type="PANTHER" id="PTHR47331">
    <property type="entry name" value="PHD-TYPE DOMAIN-CONTAINING PROTEIN"/>
    <property type="match status" value="1"/>
</dbReference>
<dbReference type="InterPro" id="IPR001969">
    <property type="entry name" value="Aspartic_peptidase_AS"/>
</dbReference>
<keyword evidence="4" id="KW-0255">Endonuclease</keyword>
<dbReference type="eggNOG" id="KOG0017">
    <property type="taxonomic scope" value="Eukaryota"/>
</dbReference>
<dbReference type="InterPro" id="IPR001584">
    <property type="entry name" value="Integrase_cat-core"/>
</dbReference>
<dbReference type="Pfam" id="PF00078">
    <property type="entry name" value="RVT_1"/>
    <property type="match status" value="1"/>
</dbReference>
<keyword evidence="1" id="KW-0808">Transferase</keyword>
<dbReference type="InterPro" id="IPR043502">
    <property type="entry name" value="DNA/RNA_pol_sf"/>
</dbReference>
<feature type="region of interest" description="Disordered" evidence="7">
    <location>
        <begin position="2485"/>
        <end position="2506"/>
    </location>
</feature>
<dbReference type="SUPFAM" id="SSF56672">
    <property type="entry name" value="DNA/RNA polymerases"/>
    <property type="match status" value="1"/>
</dbReference>
<evidence type="ECO:0000256" key="5">
    <source>
        <dbReference type="ARBA" id="ARBA00022801"/>
    </source>
</evidence>
<dbReference type="GO" id="GO:0003676">
    <property type="term" value="F:nucleic acid binding"/>
    <property type="evidence" value="ECO:0007669"/>
    <property type="project" value="InterPro"/>
</dbReference>
<dbReference type="InterPro" id="IPR008042">
    <property type="entry name" value="Retrotrans_Pao"/>
</dbReference>
<feature type="region of interest" description="Disordered" evidence="7">
    <location>
        <begin position="1"/>
        <end position="31"/>
    </location>
</feature>
<feature type="region of interest" description="Disordered" evidence="7">
    <location>
        <begin position="712"/>
        <end position="767"/>
    </location>
</feature>
<dbReference type="Proteomes" id="UP000008281">
    <property type="component" value="Unassembled WGS sequence"/>
</dbReference>
<protein>
    <recommendedName>
        <fullName evidence="8">Integrase catalytic domain-containing protein</fullName>
    </recommendedName>
</protein>
<feature type="region of interest" description="Disordered" evidence="7">
    <location>
        <begin position="2618"/>
        <end position="2643"/>
    </location>
</feature>
<dbReference type="GO" id="GO:0003964">
    <property type="term" value="F:RNA-directed DNA polymerase activity"/>
    <property type="evidence" value="ECO:0007669"/>
    <property type="project" value="UniProtKB-KW"/>
</dbReference>
<dbReference type="Gene3D" id="3.30.420.10">
    <property type="entry name" value="Ribonuclease H-like superfamily/Ribonuclease H"/>
    <property type="match status" value="1"/>
</dbReference>
<dbReference type="InterPro" id="IPR021109">
    <property type="entry name" value="Peptidase_aspartic_dom_sf"/>
</dbReference>
<dbReference type="STRING" id="31234.E3MU87"/>
<dbReference type="Gene3D" id="3.30.70.270">
    <property type="match status" value="1"/>
</dbReference>
<keyword evidence="6" id="KW-0695">RNA-directed DNA polymerase</keyword>
<feature type="compositionally biased region" description="Polar residues" evidence="7">
    <location>
        <begin position="2523"/>
        <end position="2539"/>
    </location>
</feature>
<dbReference type="GO" id="GO:0006508">
    <property type="term" value="P:proteolysis"/>
    <property type="evidence" value="ECO:0007669"/>
    <property type="project" value="InterPro"/>
</dbReference>
<dbReference type="HOGENOM" id="CLU_227039_0_0_1"/>